<dbReference type="EMBL" id="JARJCW010000120">
    <property type="protein sequence ID" value="KAJ7192409.1"/>
    <property type="molecule type" value="Genomic_DNA"/>
</dbReference>
<evidence type="ECO:0000313" key="5">
    <source>
        <dbReference type="Proteomes" id="UP001219525"/>
    </source>
</evidence>
<dbReference type="AlphaFoldDB" id="A0AAD6Y3B5"/>
<feature type="transmembrane region" description="Helical" evidence="2">
    <location>
        <begin position="257"/>
        <end position="278"/>
    </location>
</feature>
<proteinExistence type="predicted"/>
<name>A0AAD6Y3B5_9AGAR</name>
<evidence type="ECO:0000256" key="2">
    <source>
        <dbReference type="SAM" id="Phobius"/>
    </source>
</evidence>
<feature type="chain" id="PRO_5042086085" evidence="3">
    <location>
        <begin position="24"/>
        <end position="372"/>
    </location>
</feature>
<feature type="region of interest" description="Disordered" evidence="1">
    <location>
        <begin position="314"/>
        <end position="335"/>
    </location>
</feature>
<feature type="signal peptide" evidence="3">
    <location>
        <begin position="1"/>
        <end position="23"/>
    </location>
</feature>
<keyword evidence="3" id="KW-0732">Signal</keyword>
<evidence type="ECO:0000313" key="4">
    <source>
        <dbReference type="EMBL" id="KAJ7192409.1"/>
    </source>
</evidence>
<keyword evidence="2" id="KW-1133">Transmembrane helix</keyword>
<keyword evidence="2" id="KW-0812">Transmembrane</keyword>
<dbReference type="Proteomes" id="UP001219525">
    <property type="component" value="Unassembled WGS sequence"/>
</dbReference>
<keyword evidence="2" id="KW-0472">Membrane</keyword>
<protein>
    <submittedName>
        <fullName evidence="4">Uncharacterized protein</fullName>
    </submittedName>
</protein>
<feature type="compositionally biased region" description="Polar residues" evidence="1">
    <location>
        <begin position="316"/>
        <end position="335"/>
    </location>
</feature>
<organism evidence="4 5">
    <name type="scientific">Mycena pura</name>
    <dbReference type="NCBI Taxonomy" id="153505"/>
    <lineage>
        <taxon>Eukaryota</taxon>
        <taxon>Fungi</taxon>
        <taxon>Dikarya</taxon>
        <taxon>Basidiomycota</taxon>
        <taxon>Agaricomycotina</taxon>
        <taxon>Agaricomycetes</taxon>
        <taxon>Agaricomycetidae</taxon>
        <taxon>Agaricales</taxon>
        <taxon>Marasmiineae</taxon>
        <taxon>Mycenaceae</taxon>
        <taxon>Mycena</taxon>
    </lineage>
</organism>
<gene>
    <name evidence="4" type="ORF">GGX14DRAFT_578126</name>
</gene>
<reference evidence="4" key="1">
    <citation type="submission" date="2023-03" db="EMBL/GenBank/DDBJ databases">
        <title>Massive genome expansion in bonnet fungi (Mycena s.s.) driven by repeated elements and novel gene families across ecological guilds.</title>
        <authorList>
            <consortium name="Lawrence Berkeley National Laboratory"/>
            <person name="Harder C.B."/>
            <person name="Miyauchi S."/>
            <person name="Viragh M."/>
            <person name="Kuo A."/>
            <person name="Thoen E."/>
            <person name="Andreopoulos B."/>
            <person name="Lu D."/>
            <person name="Skrede I."/>
            <person name="Drula E."/>
            <person name="Henrissat B."/>
            <person name="Morin E."/>
            <person name="Kohler A."/>
            <person name="Barry K."/>
            <person name="LaButti K."/>
            <person name="Morin E."/>
            <person name="Salamov A."/>
            <person name="Lipzen A."/>
            <person name="Mereny Z."/>
            <person name="Hegedus B."/>
            <person name="Baldrian P."/>
            <person name="Stursova M."/>
            <person name="Weitz H."/>
            <person name="Taylor A."/>
            <person name="Grigoriev I.V."/>
            <person name="Nagy L.G."/>
            <person name="Martin F."/>
            <person name="Kauserud H."/>
        </authorList>
    </citation>
    <scope>NUCLEOTIDE SEQUENCE</scope>
    <source>
        <strain evidence="4">9144</strain>
    </source>
</reference>
<comment type="caution">
    <text evidence="4">The sequence shown here is derived from an EMBL/GenBank/DDBJ whole genome shotgun (WGS) entry which is preliminary data.</text>
</comment>
<evidence type="ECO:0000256" key="1">
    <source>
        <dbReference type="SAM" id="MobiDB-lite"/>
    </source>
</evidence>
<keyword evidence="5" id="KW-1185">Reference proteome</keyword>
<accession>A0AAD6Y3B5</accession>
<sequence length="372" mass="38784">MPTSAIHFAILAALIQFSPLSYANWTPGKAAQVNFFTDVLCLQYNGEVPAWWTMTPFIGNPGAQADCISLDVMPSSSKTIATVNVWEPNTASANMSVWPPDAAGSCTFWDESGCSGNSASSDHTSGSGGCQPTSSKDGSLSLTKALAEFSGFFFQSAESTSLLSAESNFPTLSASTSLSLPTKAQFSGASTSLLPTEADSSTSSSRTSLSSLSPLHISINPSSTTPDSTPSLISANSSAPTQSAVQAAGKTFFVQKIAGVAAATVFSLGLIAAAILCLRRARKKRETHAAILPTSFLLPDGQHTPLEKSGAITIPSRHNQGAGRNNNGAHGDGSSSLEQAMLQNNILEARVSALERELRLQPSDFSPPEYVN</sequence>
<evidence type="ECO:0000256" key="3">
    <source>
        <dbReference type="SAM" id="SignalP"/>
    </source>
</evidence>